<feature type="transmembrane region" description="Helical" evidence="5">
    <location>
        <begin position="222"/>
        <end position="240"/>
    </location>
</feature>
<evidence type="ECO:0000256" key="4">
    <source>
        <dbReference type="ARBA" id="ARBA00023136"/>
    </source>
</evidence>
<feature type="transmembrane region" description="Helical" evidence="5">
    <location>
        <begin position="12"/>
        <end position="34"/>
    </location>
</feature>
<evidence type="ECO:0000256" key="5">
    <source>
        <dbReference type="SAM" id="Phobius"/>
    </source>
</evidence>
<dbReference type="EMBL" id="BAABAF010000001">
    <property type="protein sequence ID" value="GAA3750924.1"/>
    <property type="molecule type" value="Genomic_DNA"/>
</dbReference>
<evidence type="ECO:0000313" key="7">
    <source>
        <dbReference type="EMBL" id="GAA3750924.1"/>
    </source>
</evidence>
<evidence type="ECO:0000259" key="6">
    <source>
        <dbReference type="Pfam" id="PF04932"/>
    </source>
</evidence>
<comment type="caution">
    <text evidence="7">The sequence shown here is derived from an EMBL/GenBank/DDBJ whole genome shotgun (WGS) entry which is preliminary data.</text>
</comment>
<organism evidence="7 8">
    <name type="scientific">Microbacterium kribbense</name>
    <dbReference type="NCBI Taxonomy" id="433645"/>
    <lineage>
        <taxon>Bacteria</taxon>
        <taxon>Bacillati</taxon>
        <taxon>Actinomycetota</taxon>
        <taxon>Actinomycetes</taxon>
        <taxon>Micrococcales</taxon>
        <taxon>Microbacteriaceae</taxon>
        <taxon>Microbacterium</taxon>
    </lineage>
</organism>
<evidence type="ECO:0000256" key="3">
    <source>
        <dbReference type="ARBA" id="ARBA00022989"/>
    </source>
</evidence>
<feature type="transmembrane region" description="Helical" evidence="5">
    <location>
        <begin position="41"/>
        <end position="64"/>
    </location>
</feature>
<feature type="transmembrane region" description="Helical" evidence="5">
    <location>
        <begin position="107"/>
        <end position="128"/>
    </location>
</feature>
<dbReference type="InterPro" id="IPR051533">
    <property type="entry name" value="WaaL-like"/>
</dbReference>
<comment type="subcellular location">
    <subcellularLocation>
        <location evidence="1">Membrane</location>
        <topology evidence="1">Multi-pass membrane protein</topology>
    </subcellularLocation>
</comment>
<name>A0ABP7FXF1_9MICO</name>
<keyword evidence="4 5" id="KW-0472">Membrane</keyword>
<evidence type="ECO:0000256" key="2">
    <source>
        <dbReference type="ARBA" id="ARBA00022692"/>
    </source>
</evidence>
<dbReference type="RefSeq" id="WP_344779287.1">
    <property type="nucleotide sequence ID" value="NZ_BAABAF010000001.1"/>
</dbReference>
<sequence length="442" mass="46714">MWGWVADAATRGWARALTAVVVVAVAAIVGVLSAGSPDTALLVAFGVFTIGVLVVDPTLLPVFALPATLLMARVGGLLSISDVVLAGATILAIILVRGGEMRSMAPLFWGGAAYLAAALPTTILNPYSQNIIEWVHEAVLVLGSLAVGFAVGRLGRARLATQLYILGCVGVAIVTIITGMGLLAQTGSFGPVYLPELHKNLIGSALAGGIVILYGRPKWYSIAPVWAWSAIVLCGVGVLASQSRQAMIGLAAGLVVVAMRRNPETGRFPKLPWLAAIPIAIGVLQLVGDQLASDDRFNSAYQRLDWYDQSIAIWQNSPWFGVGLRWWYTGRFGGGFQPPNAELEVLSSVGVVGLIGFAIMFVVGIITLWRIDPAYGTVGAAVVISRIVQAQFDLYWVAGQSSWLWIIAGLCIGALEHDRARARADAQGMGSGTPVYLRRSGV</sequence>
<evidence type="ECO:0000256" key="1">
    <source>
        <dbReference type="ARBA" id="ARBA00004141"/>
    </source>
</evidence>
<feature type="transmembrane region" description="Helical" evidence="5">
    <location>
        <begin position="163"/>
        <end position="185"/>
    </location>
</feature>
<feature type="transmembrane region" description="Helical" evidence="5">
    <location>
        <begin position="70"/>
        <end position="95"/>
    </location>
</feature>
<keyword evidence="3 5" id="KW-1133">Transmembrane helix</keyword>
<feature type="transmembrane region" description="Helical" evidence="5">
    <location>
        <begin position="345"/>
        <end position="366"/>
    </location>
</feature>
<gene>
    <name evidence="7" type="ORF">GCM10022240_00210</name>
</gene>
<dbReference type="InterPro" id="IPR007016">
    <property type="entry name" value="O-antigen_ligase-rel_domated"/>
</dbReference>
<accession>A0ABP7FXF1</accession>
<dbReference type="PANTHER" id="PTHR37422:SF23">
    <property type="entry name" value="TEICHURONIC ACID BIOSYNTHESIS PROTEIN TUAE"/>
    <property type="match status" value="1"/>
</dbReference>
<feature type="transmembrane region" description="Helical" evidence="5">
    <location>
        <begin position="395"/>
        <end position="415"/>
    </location>
</feature>
<evidence type="ECO:0000313" key="8">
    <source>
        <dbReference type="Proteomes" id="UP001500540"/>
    </source>
</evidence>
<feature type="domain" description="O-antigen ligase-related" evidence="6">
    <location>
        <begin position="230"/>
        <end position="357"/>
    </location>
</feature>
<feature type="transmembrane region" description="Helical" evidence="5">
    <location>
        <begin position="134"/>
        <end position="151"/>
    </location>
</feature>
<reference evidence="8" key="1">
    <citation type="journal article" date="2019" name="Int. J. Syst. Evol. Microbiol.">
        <title>The Global Catalogue of Microorganisms (GCM) 10K type strain sequencing project: providing services to taxonomists for standard genome sequencing and annotation.</title>
        <authorList>
            <consortium name="The Broad Institute Genomics Platform"/>
            <consortium name="The Broad Institute Genome Sequencing Center for Infectious Disease"/>
            <person name="Wu L."/>
            <person name="Ma J."/>
        </authorList>
    </citation>
    <scope>NUCLEOTIDE SEQUENCE [LARGE SCALE GENOMIC DNA]</scope>
    <source>
        <strain evidence="8">JCM 16950</strain>
    </source>
</reference>
<dbReference type="Proteomes" id="UP001500540">
    <property type="component" value="Unassembled WGS sequence"/>
</dbReference>
<keyword evidence="2 5" id="KW-0812">Transmembrane</keyword>
<keyword evidence="8" id="KW-1185">Reference proteome</keyword>
<dbReference type="Pfam" id="PF04932">
    <property type="entry name" value="Wzy_C"/>
    <property type="match status" value="1"/>
</dbReference>
<proteinExistence type="predicted"/>
<protein>
    <recommendedName>
        <fullName evidence="6">O-antigen ligase-related domain-containing protein</fullName>
    </recommendedName>
</protein>
<dbReference type="PANTHER" id="PTHR37422">
    <property type="entry name" value="TEICHURONIC ACID BIOSYNTHESIS PROTEIN TUAE"/>
    <property type="match status" value="1"/>
</dbReference>